<name>A0AAD7DLN0_9AGAR</name>
<comment type="caution">
    <text evidence="2">The sequence shown here is derived from an EMBL/GenBank/DDBJ whole genome shotgun (WGS) entry which is preliminary data.</text>
</comment>
<feature type="transmembrane region" description="Helical" evidence="1">
    <location>
        <begin position="150"/>
        <end position="174"/>
    </location>
</feature>
<evidence type="ECO:0000256" key="1">
    <source>
        <dbReference type="SAM" id="Phobius"/>
    </source>
</evidence>
<organism evidence="2 3">
    <name type="scientific">Mycena metata</name>
    <dbReference type="NCBI Taxonomy" id="1033252"/>
    <lineage>
        <taxon>Eukaryota</taxon>
        <taxon>Fungi</taxon>
        <taxon>Dikarya</taxon>
        <taxon>Basidiomycota</taxon>
        <taxon>Agaricomycotina</taxon>
        <taxon>Agaricomycetes</taxon>
        <taxon>Agaricomycetidae</taxon>
        <taxon>Agaricales</taxon>
        <taxon>Marasmiineae</taxon>
        <taxon>Mycenaceae</taxon>
        <taxon>Mycena</taxon>
    </lineage>
</organism>
<reference evidence="2" key="1">
    <citation type="submission" date="2023-03" db="EMBL/GenBank/DDBJ databases">
        <title>Massive genome expansion in bonnet fungi (Mycena s.s.) driven by repeated elements and novel gene families across ecological guilds.</title>
        <authorList>
            <consortium name="Lawrence Berkeley National Laboratory"/>
            <person name="Harder C.B."/>
            <person name="Miyauchi S."/>
            <person name="Viragh M."/>
            <person name="Kuo A."/>
            <person name="Thoen E."/>
            <person name="Andreopoulos B."/>
            <person name="Lu D."/>
            <person name="Skrede I."/>
            <person name="Drula E."/>
            <person name="Henrissat B."/>
            <person name="Morin E."/>
            <person name="Kohler A."/>
            <person name="Barry K."/>
            <person name="LaButti K."/>
            <person name="Morin E."/>
            <person name="Salamov A."/>
            <person name="Lipzen A."/>
            <person name="Mereny Z."/>
            <person name="Hegedus B."/>
            <person name="Baldrian P."/>
            <person name="Stursova M."/>
            <person name="Weitz H."/>
            <person name="Taylor A."/>
            <person name="Grigoriev I.V."/>
            <person name="Nagy L.G."/>
            <person name="Martin F."/>
            <person name="Kauserud H."/>
        </authorList>
    </citation>
    <scope>NUCLEOTIDE SEQUENCE</scope>
    <source>
        <strain evidence="2">CBHHK182m</strain>
    </source>
</reference>
<keyword evidence="1" id="KW-1133">Transmembrane helix</keyword>
<feature type="transmembrane region" description="Helical" evidence="1">
    <location>
        <begin position="232"/>
        <end position="251"/>
    </location>
</feature>
<dbReference type="AlphaFoldDB" id="A0AAD7DLN0"/>
<protein>
    <submittedName>
        <fullName evidence="2">Uncharacterized protein</fullName>
    </submittedName>
</protein>
<evidence type="ECO:0000313" key="2">
    <source>
        <dbReference type="EMBL" id="KAJ7694681.1"/>
    </source>
</evidence>
<gene>
    <name evidence="2" type="ORF">B0H16DRAFT_1650197</name>
</gene>
<accession>A0AAD7DLN0</accession>
<keyword evidence="1" id="KW-0472">Membrane</keyword>
<evidence type="ECO:0000313" key="3">
    <source>
        <dbReference type="Proteomes" id="UP001215598"/>
    </source>
</evidence>
<dbReference type="Proteomes" id="UP001215598">
    <property type="component" value="Unassembled WGS sequence"/>
</dbReference>
<dbReference type="EMBL" id="JARKIB010000683">
    <property type="protein sequence ID" value="KAJ7694681.1"/>
    <property type="molecule type" value="Genomic_DNA"/>
</dbReference>
<proteinExistence type="predicted"/>
<keyword evidence="3" id="KW-1185">Reference proteome</keyword>
<keyword evidence="1" id="KW-0812">Transmembrane</keyword>
<sequence>MEQLKMVERSHMFILSCTNKIATLKQLQALKSRHQMSDVSRQSESEIHSLNGSGFSQDRFSEPEIHPDTAAGNENTAVDAPTTIVAFQSSDIGPGGGLRPPNNQTPQHVLTVSSSGSHLKNLTALLGIAFFGASITWSTIFSGTRGDLVLISWSACLFILGAVGAGSASMLVLPQDLITQNTPARWTVRVLSLLAMVHVLAGVFLLALAILVLDPSQENPQAAAGRAGMQSAGGYAIALSAIFVGVSGVVWRRHTPQTWFRSH</sequence>
<feature type="transmembrane region" description="Helical" evidence="1">
    <location>
        <begin position="122"/>
        <end position="144"/>
    </location>
</feature>
<feature type="transmembrane region" description="Helical" evidence="1">
    <location>
        <begin position="186"/>
        <end position="212"/>
    </location>
</feature>